<dbReference type="InterPro" id="IPR037294">
    <property type="entry name" value="ABC_BtuC-like"/>
</dbReference>
<dbReference type="GO" id="GO:0005886">
    <property type="term" value="C:plasma membrane"/>
    <property type="evidence" value="ECO:0007669"/>
    <property type="project" value="UniProtKB-SubCell"/>
</dbReference>
<sequence>MTSTAIRSRNKRDAKSWLIVGILAVLIVVVFIISMNSGVIHLSPLDVIKSVFGHGTAQQNLILFEFRLPRILISIMVGAGLALSGCILQGITRNPLSDPGILGINAGAGLMVVLFVSFYQSNTAAPIFLLPVLALIGAFATAGLLLAMAYKRGEGVVPSRLVLVGIAIGSGISSAMIVLTIKLSPEQYQFVQTWLAGSIVGANWKYVIAVVPWLCVLVPYVLLKARTLNVLSLGEQLATGLGARTNRDRGLLVLAAVALAGVCVAVGGGISFVGLIGPHLARRLVGSKHQVLIPASALTGGLLLLAADTIGRVAIQPSSMPAGIVVAIIGAPYFLYLMTRMKKG</sequence>
<dbReference type="AlphaFoldDB" id="A0A4S4BM57"/>
<dbReference type="GO" id="GO:0022857">
    <property type="term" value="F:transmembrane transporter activity"/>
    <property type="evidence" value="ECO:0007669"/>
    <property type="project" value="InterPro"/>
</dbReference>
<feature type="transmembrane region" description="Helical" evidence="8">
    <location>
        <begin position="251"/>
        <end position="277"/>
    </location>
</feature>
<organism evidence="9 10">
    <name type="scientific">Cohnella fermenti</name>
    <dbReference type="NCBI Taxonomy" id="2565925"/>
    <lineage>
        <taxon>Bacteria</taxon>
        <taxon>Bacillati</taxon>
        <taxon>Bacillota</taxon>
        <taxon>Bacilli</taxon>
        <taxon>Bacillales</taxon>
        <taxon>Paenibacillaceae</taxon>
        <taxon>Cohnella</taxon>
    </lineage>
</organism>
<dbReference type="PANTHER" id="PTHR30472">
    <property type="entry name" value="FERRIC ENTEROBACTIN TRANSPORT SYSTEM PERMEASE PROTEIN"/>
    <property type="match status" value="1"/>
</dbReference>
<dbReference type="Gene3D" id="1.10.3470.10">
    <property type="entry name" value="ABC transporter involved in vitamin B12 uptake, BtuC"/>
    <property type="match status" value="1"/>
</dbReference>
<dbReference type="InterPro" id="IPR000522">
    <property type="entry name" value="ABC_transptr_permease_BtuC"/>
</dbReference>
<name>A0A4S4BM57_9BACL</name>
<evidence type="ECO:0000256" key="7">
    <source>
        <dbReference type="ARBA" id="ARBA00023136"/>
    </source>
</evidence>
<comment type="similarity">
    <text evidence="2">Belongs to the binding-protein-dependent transport system permease family. FecCD subfamily.</text>
</comment>
<protein>
    <submittedName>
        <fullName evidence="9">Iron ABC transporter permease</fullName>
    </submittedName>
</protein>
<evidence type="ECO:0000256" key="8">
    <source>
        <dbReference type="SAM" id="Phobius"/>
    </source>
</evidence>
<dbReference type="Pfam" id="PF01032">
    <property type="entry name" value="FecCD"/>
    <property type="match status" value="1"/>
</dbReference>
<feature type="transmembrane region" description="Helical" evidence="8">
    <location>
        <begin position="319"/>
        <end position="338"/>
    </location>
</feature>
<keyword evidence="7 8" id="KW-0472">Membrane</keyword>
<evidence type="ECO:0000256" key="4">
    <source>
        <dbReference type="ARBA" id="ARBA00022475"/>
    </source>
</evidence>
<keyword evidence="5 8" id="KW-0812">Transmembrane</keyword>
<accession>A0A4S4BM57</accession>
<keyword evidence="4" id="KW-1003">Cell membrane</keyword>
<evidence type="ECO:0000256" key="1">
    <source>
        <dbReference type="ARBA" id="ARBA00004651"/>
    </source>
</evidence>
<reference evidence="9 10" key="1">
    <citation type="submission" date="2019-04" db="EMBL/GenBank/DDBJ databases">
        <title>Cohnella sp. nov. isolated from preserved vegetables.</title>
        <authorList>
            <person name="Lin S.-Y."/>
            <person name="Hung M.-H."/>
            <person name="Young C.-C."/>
        </authorList>
    </citation>
    <scope>NUCLEOTIDE SEQUENCE [LARGE SCALE GENOMIC DNA]</scope>
    <source>
        <strain evidence="9 10">CC-MHH1044</strain>
    </source>
</reference>
<keyword evidence="6 8" id="KW-1133">Transmembrane helix</keyword>
<dbReference type="OrthoDB" id="9811721at2"/>
<proteinExistence type="inferred from homology"/>
<feature type="transmembrane region" description="Helical" evidence="8">
    <location>
        <begin position="71"/>
        <end position="88"/>
    </location>
</feature>
<dbReference type="RefSeq" id="WP_136371689.1">
    <property type="nucleotide sequence ID" value="NZ_SSOB01000028.1"/>
</dbReference>
<evidence type="ECO:0000256" key="5">
    <source>
        <dbReference type="ARBA" id="ARBA00022692"/>
    </source>
</evidence>
<feature type="transmembrane region" description="Helical" evidence="8">
    <location>
        <begin position="16"/>
        <end position="35"/>
    </location>
</feature>
<dbReference type="EMBL" id="SSOB01000028">
    <property type="protein sequence ID" value="THF75885.1"/>
    <property type="molecule type" value="Genomic_DNA"/>
</dbReference>
<dbReference type="Proteomes" id="UP000310636">
    <property type="component" value="Unassembled WGS sequence"/>
</dbReference>
<comment type="caution">
    <text evidence="9">The sequence shown here is derived from an EMBL/GenBank/DDBJ whole genome shotgun (WGS) entry which is preliminary data.</text>
</comment>
<feature type="transmembrane region" description="Helical" evidence="8">
    <location>
        <begin position="125"/>
        <end position="149"/>
    </location>
</feature>
<evidence type="ECO:0000313" key="10">
    <source>
        <dbReference type="Proteomes" id="UP000310636"/>
    </source>
</evidence>
<evidence type="ECO:0000256" key="3">
    <source>
        <dbReference type="ARBA" id="ARBA00022448"/>
    </source>
</evidence>
<keyword evidence="10" id="KW-1185">Reference proteome</keyword>
<feature type="transmembrane region" description="Helical" evidence="8">
    <location>
        <begin position="100"/>
        <end position="119"/>
    </location>
</feature>
<feature type="transmembrane region" description="Helical" evidence="8">
    <location>
        <begin position="204"/>
        <end position="223"/>
    </location>
</feature>
<dbReference type="GO" id="GO:0033214">
    <property type="term" value="P:siderophore-iron import into cell"/>
    <property type="evidence" value="ECO:0007669"/>
    <property type="project" value="TreeGrafter"/>
</dbReference>
<gene>
    <name evidence="9" type="ORF">E6C55_20490</name>
</gene>
<feature type="transmembrane region" description="Helical" evidence="8">
    <location>
        <begin position="161"/>
        <end position="184"/>
    </location>
</feature>
<dbReference type="SUPFAM" id="SSF81345">
    <property type="entry name" value="ABC transporter involved in vitamin B12 uptake, BtuC"/>
    <property type="match status" value="1"/>
</dbReference>
<evidence type="ECO:0000256" key="6">
    <source>
        <dbReference type="ARBA" id="ARBA00022989"/>
    </source>
</evidence>
<dbReference type="CDD" id="cd06550">
    <property type="entry name" value="TM_ABC_iron-siderophores_like"/>
    <property type="match status" value="1"/>
</dbReference>
<dbReference type="FunFam" id="1.10.3470.10:FF:000001">
    <property type="entry name" value="Vitamin B12 ABC transporter permease BtuC"/>
    <property type="match status" value="1"/>
</dbReference>
<evidence type="ECO:0000256" key="2">
    <source>
        <dbReference type="ARBA" id="ARBA00007935"/>
    </source>
</evidence>
<evidence type="ECO:0000313" key="9">
    <source>
        <dbReference type="EMBL" id="THF75885.1"/>
    </source>
</evidence>
<comment type="subcellular location">
    <subcellularLocation>
        <location evidence="1">Cell membrane</location>
        <topology evidence="1">Multi-pass membrane protein</topology>
    </subcellularLocation>
</comment>
<keyword evidence="3" id="KW-0813">Transport</keyword>
<dbReference type="PANTHER" id="PTHR30472:SF64">
    <property type="entry name" value="IRON(3+)-HYDROXAMATE IMPORT SYSTEM PERMEASE PROTEIN FHUG"/>
    <property type="match status" value="1"/>
</dbReference>